<feature type="domain" description="Outer membrane protein beta-barrel" evidence="3">
    <location>
        <begin position="20"/>
        <end position="155"/>
    </location>
</feature>
<name>A0ABY7AIX6_9ALTE</name>
<accession>A0ABY7AIX6</accession>
<evidence type="ECO:0000313" key="5">
    <source>
        <dbReference type="Proteomes" id="UP001163726"/>
    </source>
</evidence>
<dbReference type="Proteomes" id="UP001163726">
    <property type="component" value="Chromosome"/>
</dbReference>
<dbReference type="InterPro" id="IPR011250">
    <property type="entry name" value="OMP/PagP_B-barrel"/>
</dbReference>
<dbReference type="RefSeq" id="WP_268073380.1">
    <property type="nucleotide sequence ID" value="NZ_CP109965.1"/>
</dbReference>
<feature type="chain" id="PRO_5045583493" evidence="2">
    <location>
        <begin position="21"/>
        <end position="166"/>
    </location>
</feature>
<reference evidence="4" key="1">
    <citation type="submission" date="2022-10" db="EMBL/GenBank/DDBJ databases">
        <title>Catenovulum adriacola sp. nov. isolated in the Harbour of Susak.</title>
        <authorList>
            <person name="Schoch T."/>
            <person name="Reich S.J."/>
            <person name="Stoeferle S."/>
            <person name="Flaiz M."/>
            <person name="Kazda M."/>
            <person name="Riedel C.U."/>
            <person name="Duerre P."/>
        </authorList>
    </citation>
    <scope>NUCLEOTIDE SEQUENCE</scope>
    <source>
        <strain evidence="4">TS8</strain>
    </source>
</reference>
<evidence type="ECO:0000256" key="1">
    <source>
        <dbReference type="ARBA" id="ARBA00022729"/>
    </source>
</evidence>
<dbReference type="Pfam" id="PF13505">
    <property type="entry name" value="OMP_b-brl"/>
    <property type="match status" value="1"/>
</dbReference>
<dbReference type="InterPro" id="IPR027385">
    <property type="entry name" value="Beta-barrel_OMP"/>
</dbReference>
<keyword evidence="5" id="KW-1185">Reference proteome</keyword>
<gene>
    <name evidence="4" type="ORF">OLW01_08310</name>
</gene>
<evidence type="ECO:0000256" key="2">
    <source>
        <dbReference type="SAM" id="SignalP"/>
    </source>
</evidence>
<evidence type="ECO:0000259" key="3">
    <source>
        <dbReference type="Pfam" id="PF13505"/>
    </source>
</evidence>
<evidence type="ECO:0000313" key="4">
    <source>
        <dbReference type="EMBL" id="WAJ69188.1"/>
    </source>
</evidence>
<keyword evidence="1 2" id="KW-0732">Signal</keyword>
<dbReference type="EMBL" id="CP109965">
    <property type="protein sequence ID" value="WAJ69188.1"/>
    <property type="molecule type" value="Genomic_DNA"/>
</dbReference>
<organism evidence="4 5">
    <name type="scientific">Catenovulum adriaticum</name>
    <dbReference type="NCBI Taxonomy" id="2984846"/>
    <lineage>
        <taxon>Bacteria</taxon>
        <taxon>Pseudomonadati</taxon>
        <taxon>Pseudomonadota</taxon>
        <taxon>Gammaproteobacteria</taxon>
        <taxon>Alteromonadales</taxon>
        <taxon>Alteromonadaceae</taxon>
        <taxon>Catenovulum</taxon>
    </lineage>
</organism>
<protein>
    <submittedName>
        <fullName evidence="4">Porin family protein</fullName>
    </submittedName>
</protein>
<proteinExistence type="predicted"/>
<feature type="signal peptide" evidence="2">
    <location>
        <begin position="1"/>
        <end position="20"/>
    </location>
</feature>
<sequence length="166" mass="17615">MFKKALLAVCIAGASFSSFANWVGGVSYINLSNDEGADISLGGLTGSLGYQFDAQNGFYFTPELRVGTGISDDSVGGVDVEMDSFVALSVRGQYSVNQQVYLFAAPSYANAELTASGGGTSVTEDEWEFGLGGGIGYQMTDAMSAEFMYEQYDDADLMSFGVKFSF</sequence>
<dbReference type="SUPFAM" id="SSF56925">
    <property type="entry name" value="OMPA-like"/>
    <property type="match status" value="1"/>
</dbReference>
<dbReference type="Gene3D" id="2.40.160.20">
    <property type="match status" value="1"/>
</dbReference>